<dbReference type="GO" id="GO:0000724">
    <property type="term" value="P:double-strand break repair via homologous recombination"/>
    <property type="evidence" value="ECO:0007669"/>
    <property type="project" value="TreeGrafter"/>
</dbReference>
<evidence type="ECO:0000256" key="4">
    <source>
        <dbReference type="ARBA" id="ARBA00034617"/>
    </source>
</evidence>
<dbReference type="EMBL" id="GL573577">
    <property type="protein sequence ID" value="ELR07921.1"/>
    <property type="molecule type" value="Genomic_DNA"/>
</dbReference>
<protein>
    <recommendedName>
        <fullName evidence="5">DNA 3'-5' helicase</fullName>
        <ecNumber evidence="5">5.6.2.4</ecNumber>
    </recommendedName>
</protein>
<dbReference type="GO" id="GO:0005737">
    <property type="term" value="C:cytoplasm"/>
    <property type="evidence" value="ECO:0007669"/>
    <property type="project" value="TreeGrafter"/>
</dbReference>
<organism evidence="8 9">
    <name type="scientific">Pseudogymnoascus destructans (strain ATCC MYA-4855 / 20631-21)</name>
    <name type="common">Bat white-nose syndrome fungus</name>
    <name type="synonym">Geomyces destructans</name>
    <dbReference type="NCBI Taxonomy" id="658429"/>
    <lineage>
        <taxon>Eukaryota</taxon>
        <taxon>Fungi</taxon>
        <taxon>Dikarya</taxon>
        <taxon>Ascomycota</taxon>
        <taxon>Pezizomycotina</taxon>
        <taxon>Leotiomycetes</taxon>
        <taxon>Thelebolales</taxon>
        <taxon>Thelebolaceae</taxon>
        <taxon>Pseudogymnoascus</taxon>
    </lineage>
</organism>
<dbReference type="GO" id="GO:0005694">
    <property type="term" value="C:chromosome"/>
    <property type="evidence" value="ECO:0007669"/>
    <property type="project" value="TreeGrafter"/>
</dbReference>
<dbReference type="InParanoid" id="L8G7C8"/>
<dbReference type="PANTHER" id="PTHR13710">
    <property type="entry name" value="DNA HELICASE RECQ FAMILY MEMBER"/>
    <property type="match status" value="1"/>
</dbReference>
<evidence type="ECO:0000313" key="9">
    <source>
        <dbReference type="Proteomes" id="UP000011064"/>
    </source>
</evidence>
<dbReference type="GO" id="GO:0009378">
    <property type="term" value="F:four-way junction helicase activity"/>
    <property type="evidence" value="ECO:0007669"/>
    <property type="project" value="TreeGrafter"/>
</dbReference>
<dbReference type="GO" id="GO:0003676">
    <property type="term" value="F:nucleic acid binding"/>
    <property type="evidence" value="ECO:0007669"/>
    <property type="project" value="InterPro"/>
</dbReference>
<dbReference type="OrthoDB" id="3438035at2759"/>
<dbReference type="PROSITE" id="PS51194">
    <property type="entry name" value="HELICASE_CTER"/>
    <property type="match status" value="1"/>
</dbReference>
<comment type="similarity">
    <text evidence="1">Belongs to the helicase family. RecQ subfamily.</text>
</comment>
<dbReference type="PANTHER" id="PTHR13710:SF154">
    <property type="entry name" value="RECQ HELICASE, PUTATIVE (AFU_ORTHOLOGUE AFUA_6G14720)-RELATED"/>
    <property type="match status" value="1"/>
</dbReference>
<dbReference type="InterPro" id="IPR027417">
    <property type="entry name" value="P-loop_NTPase"/>
</dbReference>
<dbReference type="Gene3D" id="3.40.50.300">
    <property type="entry name" value="P-loop containing nucleotide triphosphate hydrolases"/>
    <property type="match status" value="2"/>
</dbReference>
<dbReference type="STRING" id="658429.L8G7C8"/>
<feature type="domain" description="Helicase C-terminal" evidence="7">
    <location>
        <begin position="244"/>
        <end position="395"/>
    </location>
</feature>
<dbReference type="SMART" id="SM00490">
    <property type="entry name" value="HELICc"/>
    <property type="match status" value="1"/>
</dbReference>
<evidence type="ECO:0000259" key="6">
    <source>
        <dbReference type="PROSITE" id="PS51192"/>
    </source>
</evidence>
<dbReference type="Pfam" id="PF00270">
    <property type="entry name" value="DEAD"/>
    <property type="match status" value="1"/>
</dbReference>
<keyword evidence="2" id="KW-0547">Nucleotide-binding</keyword>
<dbReference type="SUPFAM" id="SSF52540">
    <property type="entry name" value="P-loop containing nucleoside triphosphate hydrolases"/>
    <property type="match status" value="1"/>
</dbReference>
<dbReference type="EC" id="5.6.2.4" evidence="5"/>
<keyword evidence="9" id="KW-1185">Reference proteome</keyword>
<dbReference type="InterPro" id="IPR014001">
    <property type="entry name" value="Helicase_ATP-bd"/>
</dbReference>
<evidence type="ECO:0000259" key="7">
    <source>
        <dbReference type="PROSITE" id="PS51194"/>
    </source>
</evidence>
<dbReference type="Proteomes" id="UP000011064">
    <property type="component" value="Unassembled WGS sequence"/>
</dbReference>
<dbReference type="GO" id="GO:0005524">
    <property type="term" value="F:ATP binding"/>
    <property type="evidence" value="ECO:0007669"/>
    <property type="project" value="UniProtKB-KW"/>
</dbReference>
<dbReference type="AlphaFoldDB" id="L8G7C8"/>
<accession>L8G7C8</accession>
<dbReference type="InterPro" id="IPR011545">
    <property type="entry name" value="DEAD/DEAH_box_helicase_dom"/>
</dbReference>
<evidence type="ECO:0000256" key="5">
    <source>
        <dbReference type="ARBA" id="ARBA00034808"/>
    </source>
</evidence>
<gene>
    <name evidence="8" type="ORF">GMDG_08569</name>
</gene>
<sequence>MLKRIAVGVHRPRKRWSAAALLKCARGLYHDDKLQWKSAAQERAMTVVMSWTEQVVVILGTGEGKSLLFMLPCVLPDAGVTILVLPLVSLRGDLLRRVQELGIDHLVWAPGEERDAPLVFVTVEAASTSQFRAYAHRLAATQQLGRVVIDEAHLTITASEYRHAMADLALIRSVRTQFVYLTATLPPMLQAAFERQNNLVKPKVVRASTNRRNLSYLVQRATGQGSLLEEGARRARDAWRASGLLDQTRDKIILYVRTREEAQDLGSLLRCPVYTAMAGTAEEKQELLRTWLTTPELPYIVATSALSAGFDYPHVRLVMHLDEPRSLVDFAQESGRAGRDGREAYSAVLLPHKWQSQAGNAGMDVETRALYRYLEGRECRRTCLSAHLDEASELRQCDGTRDDVACDVCSSGPSPSHVPRDDATEAMPHTGSAAIHEKRRLAYLELSRYKEDLLTVKGTCLLCRGLGEQWDHQFTKCHQRFDFFRARDQARRRGQGRGPWISAFAACYWCYNPQSVCQRADPASGLEQCRYADIVMPLCYGVFHKTGGEQWLQERFGEQAVRAGAAGAFNDVDVFLSWCGQVAEFAGGKGIWGVKIAAAALLEFEAY</sequence>
<evidence type="ECO:0000256" key="1">
    <source>
        <dbReference type="ARBA" id="ARBA00005446"/>
    </source>
</evidence>
<dbReference type="InterPro" id="IPR001650">
    <property type="entry name" value="Helicase_C-like"/>
</dbReference>
<comment type="catalytic activity">
    <reaction evidence="4">
        <text>Couples ATP hydrolysis with the unwinding of duplex DNA by translocating in the 3'-5' direction.</text>
        <dbReference type="EC" id="5.6.2.4"/>
    </reaction>
</comment>
<dbReference type="SMART" id="SM00487">
    <property type="entry name" value="DEXDc"/>
    <property type="match status" value="1"/>
</dbReference>
<dbReference type="HOGENOM" id="CLU_449863_0_0_1"/>
<name>L8G7C8_PSED2</name>
<evidence type="ECO:0000256" key="2">
    <source>
        <dbReference type="ARBA" id="ARBA00022741"/>
    </source>
</evidence>
<evidence type="ECO:0000313" key="8">
    <source>
        <dbReference type="EMBL" id="ELR07921.1"/>
    </source>
</evidence>
<dbReference type="PROSITE" id="PS51192">
    <property type="entry name" value="HELICASE_ATP_BIND_1"/>
    <property type="match status" value="1"/>
</dbReference>
<dbReference type="GO" id="GO:0043138">
    <property type="term" value="F:3'-5' DNA helicase activity"/>
    <property type="evidence" value="ECO:0007669"/>
    <property type="project" value="UniProtKB-EC"/>
</dbReference>
<proteinExistence type="inferred from homology"/>
<reference evidence="9" key="1">
    <citation type="submission" date="2010-09" db="EMBL/GenBank/DDBJ databases">
        <title>The genome sequence of Geomyces destructans 20631-21.</title>
        <authorList>
            <consortium name="The Broad Institute Genome Sequencing Platform"/>
            <person name="Cuomo C.A."/>
            <person name="Blehert D.S."/>
            <person name="Lorch J.M."/>
            <person name="Young S.K."/>
            <person name="Zeng Q."/>
            <person name="Gargeya S."/>
            <person name="Fitzgerald M."/>
            <person name="Haas B."/>
            <person name="Abouelleil A."/>
            <person name="Alvarado L."/>
            <person name="Arachchi H.M."/>
            <person name="Berlin A."/>
            <person name="Brown A."/>
            <person name="Chapman S.B."/>
            <person name="Chen Z."/>
            <person name="Dunbar C."/>
            <person name="Freedman E."/>
            <person name="Gearin G."/>
            <person name="Gellesch M."/>
            <person name="Goldberg J."/>
            <person name="Griggs A."/>
            <person name="Gujja S."/>
            <person name="Heiman D."/>
            <person name="Howarth C."/>
            <person name="Larson L."/>
            <person name="Lui A."/>
            <person name="MacDonald P.J.P."/>
            <person name="Montmayeur A."/>
            <person name="Murphy C."/>
            <person name="Neiman D."/>
            <person name="Pearson M."/>
            <person name="Priest M."/>
            <person name="Roberts A."/>
            <person name="Saif S."/>
            <person name="Shea T."/>
            <person name="Shenoy N."/>
            <person name="Sisk P."/>
            <person name="Stolte C."/>
            <person name="Sykes S."/>
            <person name="Wortman J."/>
            <person name="Nusbaum C."/>
            <person name="Birren B."/>
        </authorList>
    </citation>
    <scope>NUCLEOTIDE SEQUENCE [LARGE SCALE GENOMIC DNA]</scope>
    <source>
        <strain evidence="9">ATCC MYA-4855 / 20631-21</strain>
    </source>
</reference>
<dbReference type="VEuPathDB" id="FungiDB:GMDG_08569"/>
<feature type="domain" description="Helicase ATP-binding" evidence="6">
    <location>
        <begin position="46"/>
        <end position="203"/>
    </location>
</feature>
<keyword evidence="3" id="KW-0067">ATP-binding</keyword>
<evidence type="ECO:0000256" key="3">
    <source>
        <dbReference type="ARBA" id="ARBA00022840"/>
    </source>
</evidence>
<dbReference type="Pfam" id="PF00271">
    <property type="entry name" value="Helicase_C"/>
    <property type="match status" value="1"/>
</dbReference>